<accession>A0A2M9ZPQ9</accession>
<evidence type="ECO:0000313" key="4">
    <source>
        <dbReference type="Proteomes" id="UP000231990"/>
    </source>
</evidence>
<comment type="caution">
    <text evidence="2">The sequence shown here is derived from an EMBL/GenBank/DDBJ whole genome shotgun (WGS) entry which is preliminary data.</text>
</comment>
<dbReference type="EMBL" id="NPDZ01000003">
    <property type="protein sequence ID" value="PJZ73969.1"/>
    <property type="molecule type" value="Genomic_DNA"/>
</dbReference>
<keyword evidence="3" id="KW-1185">Reference proteome</keyword>
<name>A0A2M9ZPQ9_9LEPT</name>
<organism evidence="2 4">
    <name type="scientific">Leptospira perolatii</name>
    <dbReference type="NCBI Taxonomy" id="2023191"/>
    <lineage>
        <taxon>Bacteria</taxon>
        <taxon>Pseudomonadati</taxon>
        <taxon>Spirochaetota</taxon>
        <taxon>Spirochaetia</taxon>
        <taxon>Leptospirales</taxon>
        <taxon>Leptospiraceae</taxon>
        <taxon>Leptospira</taxon>
    </lineage>
</organism>
<evidence type="ECO:0000313" key="1">
    <source>
        <dbReference type="EMBL" id="PJZ70761.1"/>
    </source>
</evidence>
<reference evidence="3 4" key="1">
    <citation type="submission" date="2017-07" db="EMBL/GenBank/DDBJ databases">
        <title>Leptospira spp. isolated from tropical soils.</title>
        <authorList>
            <person name="Thibeaux R."/>
            <person name="Iraola G."/>
            <person name="Ferres I."/>
            <person name="Bierque E."/>
            <person name="Girault D."/>
            <person name="Soupe-Gilbert M.-E."/>
            <person name="Picardeau M."/>
            <person name="Goarant C."/>
        </authorList>
    </citation>
    <scope>NUCLEOTIDE SEQUENCE [LARGE SCALE GENOMIC DNA]</scope>
    <source>
        <strain evidence="2 4">FH1-B-B1</strain>
        <strain evidence="1 3">FH1-B-C1</strain>
    </source>
</reference>
<dbReference type="Proteomes" id="UP000231990">
    <property type="component" value="Unassembled WGS sequence"/>
</dbReference>
<dbReference type="AlphaFoldDB" id="A0A2M9ZPQ9"/>
<dbReference type="EMBL" id="NPDY01000002">
    <property type="protein sequence ID" value="PJZ70761.1"/>
    <property type="molecule type" value="Genomic_DNA"/>
</dbReference>
<dbReference type="Proteomes" id="UP000231962">
    <property type="component" value="Unassembled WGS sequence"/>
</dbReference>
<sequence>MGRSLRPYPGEKWKGKEKCRKKLSFLAISNICANLRAGSVMQKQMKYGHQKAGKVRGKRNCMRKELHLAESRTVRQQEEKLMVSMILVQENEPKNRYRPSGWF</sequence>
<evidence type="ECO:0000313" key="2">
    <source>
        <dbReference type="EMBL" id="PJZ73969.1"/>
    </source>
</evidence>
<evidence type="ECO:0000313" key="3">
    <source>
        <dbReference type="Proteomes" id="UP000231962"/>
    </source>
</evidence>
<proteinExistence type="predicted"/>
<gene>
    <name evidence="1" type="ORF">CH360_04400</name>
    <name evidence="2" type="ORF">CH373_07540</name>
</gene>
<protein>
    <submittedName>
        <fullName evidence="2">Uncharacterized protein</fullName>
    </submittedName>
</protein>